<dbReference type="GeneID" id="83258520"/>
<dbReference type="Gene3D" id="3.10.129.10">
    <property type="entry name" value="Hotdog Thioesterase"/>
    <property type="match status" value="1"/>
</dbReference>
<dbReference type="PANTHER" id="PTHR42993">
    <property type="entry name" value="MAOC-LIKE DEHYDRATASE DOMAIN-CONTAINING PROTEIN"/>
    <property type="match status" value="1"/>
</dbReference>
<dbReference type="InterPro" id="IPR002539">
    <property type="entry name" value="MaoC-like_dom"/>
</dbReference>
<dbReference type="AlphaFoldDB" id="A0AAW7YZ60"/>
<feature type="domain" description="MaoC-like" evidence="1">
    <location>
        <begin position="9"/>
        <end position="114"/>
    </location>
</feature>
<evidence type="ECO:0000313" key="2">
    <source>
        <dbReference type="EMBL" id="MDO6577042.1"/>
    </source>
</evidence>
<name>A0AAW7YZ60_9ALTE</name>
<dbReference type="CDD" id="cd03450">
    <property type="entry name" value="NodN"/>
    <property type="match status" value="1"/>
</dbReference>
<proteinExistence type="predicted"/>
<organism evidence="2 3">
    <name type="scientific">Alteromonas stellipolaris</name>
    <dbReference type="NCBI Taxonomy" id="233316"/>
    <lineage>
        <taxon>Bacteria</taxon>
        <taxon>Pseudomonadati</taxon>
        <taxon>Pseudomonadota</taxon>
        <taxon>Gammaproteobacteria</taxon>
        <taxon>Alteromonadales</taxon>
        <taxon>Alteromonadaceae</taxon>
        <taxon>Alteromonas/Salinimonas group</taxon>
        <taxon>Alteromonas</taxon>
    </lineage>
</organism>
<dbReference type="SUPFAM" id="SSF54637">
    <property type="entry name" value="Thioesterase/thiol ester dehydrase-isomerase"/>
    <property type="match status" value="1"/>
</dbReference>
<evidence type="ECO:0000259" key="1">
    <source>
        <dbReference type="Pfam" id="PF01575"/>
    </source>
</evidence>
<dbReference type="RefSeq" id="WP_061997669.1">
    <property type="nucleotide sequence ID" value="NZ_CAXIBE010000150.1"/>
</dbReference>
<dbReference type="InterPro" id="IPR039375">
    <property type="entry name" value="NodN-like"/>
</dbReference>
<dbReference type="Proteomes" id="UP001170717">
    <property type="component" value="Unassembled WGS sequence"/>
</dbReference>
<protein>
    <submittedName>
        <fullName evidence="2">MaoC family dehydratase</fullName>
    </submittedName>
</protein>
<gene>
    <name evidence="2" type="ORF">Q4527_06545</name>
</gene>
<comment type="caution">
    <text evidence="2">The sequence shown here is derived from an EMBL/GenBank/DDBJ whole genome shotgun (WGS) entry which is preliminary data.</text>
</comment>
<dbReference type="Pfam" id="PF01575">
    <property type="entry name" value="MaoC_dehydratas"/>
    <property type="match status" value="1"/>
</dbReference>
<sequence length="151" mass="16662">MKTLIDLEVGETLEQAEWLTISQDMINQFAEATGDYQWIHLDTERCKKESPFRTTIAHGFLTASVMPKAFEGVLAASDEIASTINYGIDSLRFLEPVKSGDAIKYHFKLVEVVNKPAGKLFKMESSCVLASSGKPALVGTFLMLAVMQPSE</sequence>
<reference evidence="2" key="1">
    <citation type="submission" date="2023-07" db="EMBL/GenBank/DDBJ databases">
        <title>Genome content predicts the carbon catabolic preferences of heterotrophic bacteria.</title>
        <authorList>
            <person name="Gralka M."/>
        </authorList>
    </citation>
    <scope>NUCLEOTIDE SEQUENCE</scope>
    <source>
        <strain evidence="2">F2M12</strain>
    </source>
</reference>
<dbReference type="PANTHER" id="PTHR42993:SF1">
    <property type="entry name" value="MAOC-LIKE DEHYDRATASE DOMAIN-CONTAINING PROTEIN"/>
    <property type="match status" value="1"/>
</dbReference>
<accession>A0AAW7YZ60</accession>
<dbReference type="EMBL" id="JAUOQI010000004">
    <property type="protein sequence ID" value="MDO6577042.1"/>
    <property type="molecule type" value="Genomic_DNA"/>
</dbReference>
<dbReference type="InterPro" id="IPR029069">
    <property type="entry name" value="HotDog_dom_sf"/>
</dbReference>
<evidence type="ECO:0000313" key="3">
    <source>
        <dbReference type="Proteomes" id="UP001170717"/>
    </source>
</evidence>